<comment type="caution">
    <text evidence="2">The sequence shown here is derived from an EMBL/GenBank/DDBJ whole genome shotgun (WGS) entry which is preliminary data.</text>
</comment>
<evidence type="ECO:0000313" key="2">
    <source>
        <dbReference type="EMBL" id="GMI19933.1"/>
    </source>
</evidence>
<gene>
    <name evidence="2" type="ORF">TrRE_jg13614</name>
</gene>
<keyword evidence="3" id="KW-1185">Reference proteome</keyword>
<name>A0A9W7FTZ1_9STRA</name>
<dbReference type="EMBL" id="BRXZ01006763">
    <property type="protein sequence ID" value="GMI19933.1"/>
    <property type="molecule type" value="Genomic_DNA"/>
</dbReference>
<proteinExistence type="predicted"/>
<dbReference type="Proteomes" id="UP001165082">
    <property type="component" value="Unassembled WGS sequence"/>
</dbReference>
<evidence type="ECO:0000256" key="1">
    <source>
        <dbReference type="SAM" id="MobiDB-lite"/>
    </source>
</evidence>
<sequence length="212" mass="24555">MTLNPHRGRTSLDVEGFDVEDCDSSFFIDVLQHLETSCNHGRKRVEKDTVSLIFNVSDEIAPHFVESFLETLDSVAGHLDDKGHAFYDGRKGQEPELFQQLADKDLFVDLMRLHRETLIAILTSEVEPTEEVVECMDRLQKERHEDEDEKEDEKDEDKYEKEDKDDFHESPDEKKMDAINALFKSRDVRYLQSSSLKAGTITIAALRLYLMK</sequence>
<feature type="region of interest" description="Disordered" evidence="1">
    <location>
        <begin position="139"/>
        <end position="173"/>
    </location>
</feature>
<organism evidence="2 3">
    <name type="scientific">Triparma retinervis</name>
    <dbReference type="NCBI Taxonomy" id="2557542"/>
    <lineage>
        <taxon>Eukaryota</taxon>
        <taxon>Sar</taxon>
        <taxon>Stramenopiles</taxon>
        <taxon>Ochrophyta</taxon>
        <taxon>Bolidophyceae</taxon>
        <taxon>Parmales</taxon>
        <taxon>Triparmaceae</taxon>
        <taxon>Triparma</taxon>
    </lineage>
</organism>
<feature type="compositionally biased region" description="Basic and acidic residues" evidence="1">
    <location>
        <begin position="156"/>
        <end position="173"/>
    </location>
</feature>
<reference evidence="2" key="1">
    <citation type="submission" date="2022-07" db="EMBL/GenBank/DDBJ databases">
        <title>Genome analysis of Parmales, a sister group of diatoms, reveals the evolutionary specialization of diatoms from phago-mixotrophs to photoautotrophs.</title>
        <authorList>
            <person name="Ban H."/>
            <person name="Sato S."/>
            <person name="Yoshikawa S."/>
            <person name="Kazumasa Y."/>
            <person name="Nakamura Y."/>
            <person name="Ichinomiya M."/>
            <person name="Saitoh K."/>
            <person name="Sato N."/>
            <person name="Blanc-Mathieu R."/>
            <person name="Endo H."/>
            <person name="Kuwata A."/>
            <person name="Ogata H."/>
        </authorList>
    </citation>
    <scope>NUCLEOTIDE SEQUENCE</scope>
</reference>
<accession>A0A9W7FTZ1</accession>
<evidence type="ECO:0000313" key="3">
    <source>
        <dbReference type="Proteomes" id="UP001165082"/>
    </source>
</evidence>
<feature type="compositionally biased region" description="Acidic residues" evidence="1">
    <location>
        <begin position="145"/>
        <end position="155"/>
    </location>
</feature>
<feature type="non-terminal residue" evidence="2">
    <location>
        <position position="212"/>
    </location>
</feature>
<dbReference type="AlphaFoldDB" id="A0A9W7FTZ1"/>
<protein>
    <submittedName>
        <fullName evidence="2">Uncharacterized protein</fullName>
    </submittedName>
</protein>